<gene>
    <name evidence="2" type="ORF">EDD68_10787</name>
</gene>
<dbReference type="AlphaFoldDB" id="A0A4R3N8E4"/>
<feature type="transmembrane region" description="Helical" evidence="1">
    <location>
        <begin position="22"/>
        <end position="44"/>
    </location>
</feature>
<dbReference type="EMBL" id="SMAN01000007">
    <property type="protein sequence ID" value="TCT23373.1"/>
    <property type="molecule type" value="Genomic_DNA"/>
</dbReference>
<name>A0A4R3N8E4_9BACI</name>
<reference evidence="2 3" key="1">
    <citation type="submission" date="2019-03" db="EMBL/GenBank/DDBJ databases">
        <title>Genomic Encyclopedia of Type Strains, Phase IV (KMG-IV): sequencing the most valuable type-strain genomes for metagenomic binning, comparative biology and taxonomic classification.</title>
        <authorList>
            <person name="Goeker M."/>
        </authorList>
    </citation>
    <scope>NUCLEOTIDE SEQUENCE [LARGE SCALE GENOMIC DNA]</scope>
    <source>
        <strain evidence="2 3">DSM 25894</strain>
    </source>
</reference>
<dbReference type="OrthoDB" id="9858736at2"/>
<keyword evidence="1" id="KW-0472">Membrane</keyword>
<protein>
    <submittedName>
        <fullName evidence="2">Uncharacterized protein</fullName>
    </submittedName>
</protein>
<keyword evidence="1" id="KW-0812">Transmembrane</keyword>
<dbReference type="RefSeq" id="WP_132371547.1">
    <property type="nucleotide sequence ID" value="NZ_SMAN01000007.1"/>
</dbReference>
<dbReference type="Proteomes" id="UP000294650">
    <property type="component" value="Unassembled WGS sequence"/>
</dbReference>
<organism evidence="2 3">
    <name type="scientific">Melghiribacillus thermohalophilus</name>
    <dbReference type="NCBI Taxonomy" id="1324956"/>
    <lineage>
        <taxon>Bacteria</taxon>
        <taxon>Bacillati</taxon>
        <taxon>Bacillota</taxon>
        <taxon>Bacilli</taxon>
        <taxon>Bacillales</taxon>
        <taxon>Bacillaceae</taxon>
        <taxon>Melghiribacillus</taxon>
    </lineage>
</organism>
<keyword evidence="1" id="KW-1133">Transmembrane helix</keyword>
<evidence type="ECO:0000256" key="1">
    <source>
        <dbReference type="SAM" id="Phobius"/>
    </source>
</evidence>
<accession>A0A4R3N8E4</accession>
<sequence length="180" mass="21126">MKPFPVEIQKCEGFWLCVTPDAVVQSFGTIIAAIGGVLGAYLLLRKEFRYKEKEKEYIFKLEFRKAKRWVDLSLEHLERFHQSWENGTDIRLLIDGDEKLLQKTNEMLRDMSSSIIPSKILDDYDGLEYEFSGFTFYLNMYKNNLFLDGIVDEDNIRENLRKSIDSVNQHISNITNKIDL</sequence>
<evidence type="ECO:0000313" key="3">
    <source>
        <dbReference type="Proteomes" id="UP000294650"/>
    </source>
</evidence>
<evidence type="ECO:0000313" key="2">
    <source>
        <dbReference type="EMBL" id="TCT23373.1"/>
    </source>
</evidence>
<proteinExistence type="predicted"/>
<comment type="caution">
    <text evidence="2">The sequence shown here is derived from an EMBL/GenBank/DDBJ whole genome shotgun (WGS) entry which is preliminary data.</text>
</comment>
<keyword evidence="3" id="KW-1185">Reference proteome</keyword>